<keyword evidence="2" id="KW-0418">Kinase</keyword>
<dbReference type="PANTHER" id="PTHR40050">
    <property type="entry name" value="INNER SPORE COAT PROTEIN H"/>
    <property type="match status" value="1"/>
</dbReference>
<proteinExistence type="predicted"/>
<reference evidence="3" key="1">
    <citation type="journal article" date="2019" name="Int. J. Syst. Evol. Microbiol.">
        <title>The Global Catalogue of Microorganisms (GCM) 10K type strain sequencing project: providing services to taxonomists for standard genome sequencing and annotation.</title>
        <authorList>
            <consortium name="The Broad Institute Genomics Platform"/>
            <consortium name="The Broad Institute Genome Sequencing Center for Infectious Disease"/>
            <person name="Wu L."/>
            <person name="Ma J."/>
        </authorList>
    </citation>
    <scope>NUCLEOTIDE SEQUENCE [LARGE SCALE GENOMIC DNA]</scope>
    <source>
        <strain evidence="3">CCUG 61948</strain>
    </source>
</reference>
<dbReference type="GO" id="GO:0016301">
    <property type="term" value="F:kinase activity"/>
    <property type="evidence" value="ECO:0007669"/>
    <property type="project" value="UniProtKB-KW"/>
</dbReference>
<keyword evidence="2" id="KW-0808">Transferase</keyword>
<dbReference type="InterPro" id="IPR014867">
    <property type="entry name" value="Spore_coat_CotH_CotH2/3/7"/>
</dbReference>
<gene>
    <name evidence="2" type="ORF">ACFQZJ_04700</name>
</gene>
<dbReference type="EMBL" id="JBHTHY010000003">
    <property type="protein sequence ID" value="MFD0796749.1"/>
    <property type="molecule type" value="Genomic_DNA"/>
</dbReference>
<dbReference type="RefSeq" id="WP_379932657.1">
    <property type="nucleotide sequence ID" value="NZ_JBHTHY010000003.1"/>
</dbReference>
<evidence type="ECO:0000313" key="2">
    <source>
        <dbReference type="EMBL" id="MFD0796749.1"/>
    </source>
</evidence>
<comment type="caution">
    <text evidence="2">The sequence shown here is derived from an EMBL/GenBank/DDBJ whole genome shotgun (WGS) entry which is preliminary data.</text>
</comment>
<keyword evidence="3" id="KW-1185">Reference proteome</keyword>
<dbReference type="PANTHER" id="PTHR40050:SF1">
    <property type="entry name" value="INNER SPORE COAT PROTEIN H"/>
    <property type="match status" value="1"/>
</dbReference>
<dbReference type="Pfam" id="PF08757">
    <property type="entry name" value="CotH"/>
    <property type="match status" value="1"/>
</dbReference>
<feature type="region of interest" description="Disordered" evidence="1">
    <location>
        <begin position="31"/>
        <end position="51"/>
    </location>
</feature>
<evidence type="ECO:0000313" key="3">
    <source>
        <dbReference type="Proteomes" id="UP001597012"/>
    </source>
</evidence>
<sequence>MKIASTLIVLVGRYLTVVFLVLLCINCSSEDPPIPPPDDEETESTEIPPEDKLPMFAISTNGNQIVDEPKNDATFTVTEGNVVSHEGRMGIEIRGASSQLFPKKSFGFETRDAANEDLDVSLLGYPEEEDWILYAPYSDKSLLRNMLIYDLSRDIGQYASRTKFVEVTIDEAYQGVYVFMEKLKRDSGRIDINNLKEDENSGDDLTGGYILKIDKTAGSNLGEGYNDQNSFASTISPPNAVNGQEINFMYEDPDAEDITTEQKTYITNYVGQFEAALASDSFTDPETGYAAFIDVDSFIDFFILNELSNNVDGYRLSTYMHKDKNEKLKMGPIWDFNLAFGNADYCSGGTTNVWAYKFNERCPEDFWQVPFWWERLLQDPAYVSKLKARWGQLRGSSLSNGAILSKLDTYTTVLNTSGAAENNFRKWPVLGTYIWPNNFVGNTYAEELDYLTNWIEDRLLWMDAEIEGL</sequence>
<organism evidence="2 3">
    <name type="scientific">Maribacter chungangensis</name>
    <dbReference type="NCBI Taxonomy" id="1069117"/>
    <lineage>
        <taxon>Bacteria</taxon>
        <taxon>Pseudomonadati</taxon>
        <taxon>Bacteroidota</taxon>
        <taxon>Flavobacteriia</taxon>
        <taxon>Flavobacteriales</taxon>
        <taxon>Flavobacteriaceae</taxon>
        <taxon>Maribacter</taxon>
    </lineage>
</organism>
<evidence type="ECO:0000256" key="1">
    <source>
        <dbReference type="SAM" id="MobiDB-lite"/>
    </source>
</evidence>
<protein>
    <submittedName>
        <fullName evidence="2">CotH kinase family protein</fullName>
    </submittedName>
</protein>
<accession>A0ABW3B163</accession>
<dbReference type="Proteomes" id="UP001597012">
    <property type="component" value="Unassembled WGS sequence"/>
</dbReference>
<name>A0ABW3B163_9FLAO</name>